<dbReference type="InterPro" id="IPR001466">
    <property type="entry name" value="Beta-lactam-related"/>
</dbReference>
<evidence type="ECO:0000259" key="1">
    <source>
        <dbReference type="Pfam" id="PF00144"/>
    </source>
</evidence>
<dbReference type="PANTHER" id="PTHR46825:SF7">
    <property type="entry name" value="D-ALANYL-D-ALANINE CARBOXYPEPTIDASE"/>
    <property type="match status" value="1"/>
</dbReference>
<dbReference type="PANTHER" id="PTHR46825">
    <property type="entry name" value="D-ALANYL-D-ALANINE-CARBOXYPEPTIDASE/ENDOPEPTIDASE AMPH"/>
    <property type="match status" value="1"/>
</dbReference>
<dbReference type="GO" id="GO:0004180">
    <property type="term" value="F:carboxypeptidase activity"/>
    <property type="evidence" value="ECO:0007669"/>
    <property type="project" value="UniProtKB-KW"/>
</dbReference>
<dbReference type="InterPro" id="IPR050491">
    <property type="entry name" value="AmpC-like"/>
</dbReference>
<keyword evidence="2" id="KW-0645">Protease</keyword>
<comment type="caution">
    <text evidence="2">The sequence shown here is derived from an EMBL/GenBank/DDBJ whole genome shotgun (WGS) entry which is preliminary data.</text>
</comment>
<gene>
    <name evidence="2" type="ORF">ATK86_6597</name>
</gene>
<evidence type="ECO:0000313" key="3">
    <source>
        <dbReference type="Proteomes" id="UP000233766"/>
    </source>
</evidence>
<dbReference type="Proteomes" id="UP000233766">
    <property type="component" value="Unassembled WGS sequence"/>
</dbReference>
<protein>
    <submittedName>
        <fullName evidence="2">D-alanyl-D-alanine carboxypeptidase</fullName>
    </submittedName>
</protein>
<dbReference type="EMBL" id="PJMW01000002">
    <property type="protein sequence ID" value="PKV82112.1"/>
    <property type="molecule type" value="Genomic_DNA"/>
</dbReference>
<reference evidence="2 3" key="1">
    <citation type="submission" date="2017-12" db="EMBL/GenBank/DDBJ databases">
        <title>Sequencing the genomes of 1000 Actinobacteria strains.</title>
        <authorList>
            <person name="Klenk H.-P."/>
        </authorList>
    </citation>
    <scope>NUCLEOTIDE SEQUENCE [LARGE SCALE GENOMIC DNA]</scope>
    <source>
        <strain evidence="2 3">DSM 44489</strain>
    </source>
</reference>
<dbReference type="InterPro" id="IPR012338">
    <property type="entry name" value="Beta-lactam/transpept-like"/>
</dbReference>
<name>A0A2N3VKG2_9NOCA</name>
<sequence>MKLAMLGMAVLVATSCGIDTSHDVTESGRAEIVDALNNAVRQGYPGAQAVITDNGHTWSVTAGAADLATGRPFSDGDRLRIASNTKPFVATVMLQLVAEGKTELDAPVERYLPGVVRGPGIDGNRITIRNLLQHTSGLPEYAAESGTPPEPGQVAGLTEHVRWGTTDTAEMIRHALTAPADFDPGAHWAYSNTNYAVAGMVVEQITGNPIGAEITRRVIVPLGLRDTYYPDPDEIDIRGPHPKGYTEIDGTRVDYTSQNVSWAGAAGAMVASGADLNHFFTALLDGKLLPPAQLAEMKNVRPTGVDSTWAYGLGLARMTMSCGNELWGHTGGLSGTVTYGGVVLTTGRAVTIALNQDLMDDRSGEGSRALDAAACSTL</sequence>
<feature type="domain" description="Beta-lactamase-related" evidence="1">
    <location>
        <begin position="41"/>
        <end position="368"/>
    </location>
</feature>
<dbReference type="PROSITE" id="PS51257">
    <property type="entry name" value="PROKAR_LIPOPROTEIN"/>
    <property type="match status" value="1"/>
</dbReference>
<dbReference type="AlphaFoldDB" id="A0A2N3VKG2"/>
<keyword evidence="2" id="KW-0121">Carboxypeptidase</keyword>
<evidence type="ECO:0000313" key="2">
    <source>
        <dbReference type="EMBL" id="PKV82112.1"/>
    </source>
</evidence>
<proteinExistence type="predicted"/>
<keyword evidence="2" id="KW-0378">Hydrolase</keyword>
<dbReference type="Gene3D" id="3.40.710.10">
    <property type="entry name" value="DD-peptidase/beta-lactamase superfamily"/>
    <property type="match status" value="1"/>
</dbReference>
<organism evidence="2 3">
    <name type="scientific">Nocardia fluminea</name>
    <dbReference type="NCBI Taxonomy" id="134984"/>
    <lineage>
        <taxon>Bacteria</taxon>
        <taxon>Bacillati</taxon>
        <taxon>Actinomycetota</taxon>
        <taxon>Actinomycetes</taxon>
        <taxon>Mycobacteriales</taxon>
        <taxon>Nocardiaceae</taxon>
        <taxon>Nocardia</taxon>
    </lineage>
</organism>
<keyword evidence="3" id="KW-1185">Reference proteome</keyword>
<dbReference type="Pfam" id="PF00144">
    <property type="entry name" value="Beta-lactamase"/>
    <property type="match status" value="1"/>
</dbReference>
<dbReference type="SUPFAM" id="SSF56601">
    <property type="entry name" value="beta-lactamase/transpeptidase-like"/>
    <property type="match status" value="1"/>
</dbReference>
<accession>A0A2N3VKG2</accession>